<proteinExistence type="predicted"/>
<feature type="non-terminal residue" evidence="1">
    <location>
        <position position="1"/>
    </location>
</feature>
<keyword evidence="2" id="KW-1185">Reference proteome</keyword>
<organism evidence="1 2">
    <name type="scientific">Dichomitus squalens</name>
    <dbReference type="NCBI Taxonomy" id="114155"/>
    <lineage>
        <taxon>Eukaryota</taxon>
        <taxon>Fungi</taxon>
        <taxon>Dikarya</taxon>
        <taxon>Basidiomycota</taxon>
        <taxon>Agaricomycotina</taxon>
        <taxon>Agaricomycetes</taxon>
        <taxon>Polyporales</taxon>
        <taxon>Polyporaceae</taxon>
        <taxon>Dichomitus</taxon>
    </lineage>
</organism>
<evidence type="ECO:0000313" key="1">
    <source>
        <dbReference type="EMBL" id="TBU60091.1"/>
    </source>
</evidence>
<dbReference type="Proteomes" id="UP000292082">
    <property type="component" value="Unassembled WGS sequence"/>
</dbReference>
<dbReference type="EMBL" id="ML145107">
    <property type="protein sequence ID" value="TBU60091.1"/>
    <property type="molecule type" value="Genomic_DNA"/>
</dbReference>
<accession>A0A4Q9PZG3</accession>
<gene>
    <name evidence="1" type="ORF">BD310DRAFT_1005804</name>
</gene>
<sequence>AIVPTLKGFHQLFAAWIFEDDLPFTTGESPGLDRLFKYLKINFALPSDTTVRNTLARIFIDLHETVVRELTVSCQVKDSVCDRHMDEQTNGLHLCRHSGTLHR</sequence>
<evidence type="ECO:0000313" key="2">
    <source>
        <dbReference type="Proteomes" id="UP000292082"/>
    </source>
</evidence>
<name>A0A4Q9PZG3_9APHY</name>
<dbReference type="AlphaFoldDB" id="A0A4Q9PZG3"/>
<protein>
    <submittedName>
        <fullName evidence="1">Uncharacterized protein</fullName>
    </submittedName>
</protein>
<reference evidence="1 2" key="1">
    <citation type="submission" date="2019-01" db="EMBL/GenBank/DDBJ databases">
        <title>Draft genome sequences of three monokaryotic isolates of the white-rot basidiomycete fungus Dichomitus squalens.</title>
        <authorList>
            <consortium name="DOE Joint Genome Institute"/>
            <person name="Lopez S.C."/>
            <person name="Andreopoulos B."/>
            <person name="Pangilinan J."/>
            <person name="Lipzen A."/>
            <person name="Riley R."/>
            <person name="Ahrendt S."/>
            <person name="Ng V."/>
            <person name="Barry K."/>
            <person name="Daum C."/>
            <person name="Grigoriev I.V."/>
            <person name="Hilden K.S."/>
            <person name="Makela M.R."/>
            <person name="de Vries R.P."/>
        </authorList>
    </citation>
    <scope>NUCLEOTIDE SEQUENCE [LARGE SCALE GENOMIC DNA]</scope>
    <source>
        <strain evidence="1 2">CBS 464.89</strain>
    </source>
</reference>